<feature type="compositionally biased region" description="Low complexity" evidence="1">
    <location>
        <begin position="559"/>
        <end position="579"/>
    </location>
</feature>
<feature type="domain" description="VPS9" evidence="3">
    <location>
        <begin position="383"/>
        <end position="523"/>
    </location>
</feature>
<evidence type="ECO:0008006" key="6">
    <source>
        <dbReference type="Google" id="ProtNLM"/>
    </source>
</evidence>
<dbReference type="EMBL" id="JBBJBU010000011">
    <property type="protein sequence ID" value="KAK7203556.1"/>
    <property type="molecule type" value="Genomic_DNA"/>
</dbReference>
<dbReference type="RefSeq" id="XP_064766589.1">
    <property type="nucleotide sequence ID" value="XM_064914978.1"/>
</dbReference>
<dbReference type="Gene3D" id="1.20.1050.80">
    <property type="entry name" value="VPS9 domain"/>
    <property type="match status" value="1"/>
</dbReference>
<evidence type="ECO:0000313" key="4">
    <source>
        <dbReference type="EMBL" id="KAK7203556.1"/>
    </source>
</evidence>
<dbReference type="Pfam" id="PF02204">
    <property type="entry name" value="VPS9"/>
    <property type="match status" value="1"/>
</dbReference>
<name>A0ABR1F144_9ASCO</name>
<proteinExistence type="predicted"/>
<organism evidence="4 5">
    <name type="scientific">Myxozyma melibiosi</name>
    <dbReference type="NCBI Taxonomy" id="54550"/>
    <lineage>
        <taxon>Eukaryota</taxon>
        <taxon>Fungi</taxon>
        <taxon>Dikarya</taxon>
        <taxon>Ascomycota</taxon>
        <taxon>Saccharomycotina</taxon>
        <taxon>Lipomycetes</taxon>
        <taxon>Lipomycetales</taxon>
        <taxon>Lipomycetaceae</taxon>
        <taxon>Myxozyma</taxon>
    </lineage>
</organism>
<dbReference type="Proteomes" id="UP001498771">
    <property type="component" value="Unassembled WGS sequence"/>
</dbReference>
<dbReference type="InterPro" id="IPR037191">
    <property type="entry name" value="VPS9_dom_sf"/>
</dbReference>
<dbReference type="InterPro" id="IPR045046">
    <property type="entry name" value="Vps9-like"/>
</dbReference>
<dbReference type="CDD" id="cd14369">
    <property type="entry name" value="CUE_VPS9_like"/>
    <property type="match status" value="1"/>
</dbReference>
<evidence type="ECO:0000313" key="5">
    <source>
        <dbReference type="Proteomes" id="UP001498771"/>
    </source>
</evidence>
<protein>
    <recommendedName>
        <fullName evidence="6">VPS9 domain-containing protein</fullName>
    </recommendedName>
</protein>
<feature type="compositionally biased region" description="Low complexity" evidence="1">
    <location>
        <begin position="91"/>
        <end position="110"/>
    </location>
</feature>
<dbReference type="GeneID" id="90040490"/>
<dbReference type="InterPro" id="IPR041545">
    <property type="entry name" value="DUF5601"/>
</dbReference>
<accession>A0ABR1F144</accession>
<feature type="compositionally biased region" description="Low complexity" evidence="1">
    <location>
        <begin position="173"/>
        <end position="197"/>
    </location>
</feature>
<feature type="compositionally biased region" description="Low complexity" evidence="1">
    <location>
        <begin position="695"/>
        <end position="708"/>
    </location>
</feature>
<dbReference type="PANTHER" id="PTHR23101">
    <property type="entry name" value="RAB GDP/GTP EXCHANGE FACTOR"/>
    <property type="match status" value="1"/>
</dbReference>
<evidence type="ECO:0000259" key="2">
    <source>
        <dbReference type="PROSITE" id="PS51140"/>
    </source>
</evidence>
<feature type="compositionally biased region" description="Low complexity" evidence="1">
    <location>
        <begin position="593"/>
        <end position="603"/>
    </location>
</feature>
<dbReference type="SMART" id="SM00546">
    <property type="entry name" value="CUE"/>
    <property type="match status" value="1"/>
</dbReference>
<sequence>MSSAPEMETPAPALNEVEGDIHADKESEDAAPAAAAVADEQEEQVVASSKEEAAESSELAEITPAPIPIVPAAKKSLLDSDQAEMVPLAASSSSSSSTPPNPVPTSQTPPLAAPQPIVGTGISSNTNGSAALLKRGGELVNNMGPALQSILEQFDPLSLVANANHPDNRPPVSRSSSGGSSASRLSRSSSAASLMSRFQKSATGAAGDGAGKSHTALPPRTSSRKGSASSSSTNLKSSEQTSEPAPASSSQTQSTTEAQDDKQGQSLPKPEDQPVELPFDFQRFLNQLRVKGADPLSRYLKSFLHEFGKRSWTVREQVKIVQDFQNFIAPRIPLYPPFNNLPETEVANALEGMEKLIMNRLYSQTFSPEIPRARRTFSHEEDLLRDRVLEEKMGIWSWIEPEHLDVEKSIIDSGERFILLAQDELLKITNYRAPRDKVICILNCCKVIFGLLRQTKTEESADKFLPILIYVVIKAQPKHLTSNVQYIMRFRNPDKLNGEAGYYLSSLQGAISFIESLDRSALNITDEEFDERVTQSVARIQEKESKAGESVPNPPRLRSSVSSGSSTAPTTTTTTTSSSGDLPTPAAATQLQSTSTPPLSSRPESPPSRPFSPADVAGVASDVASQVHEALSATFTAPFKQFSKLFDTDEETTAGGQQQPTMMRRTRTVLANARRSSVPPAPRATSVSGSVPARTETASATTTTHNNTDLSSHRRSMMASVPHSKSTTTTHQRTFSTASTMLDPSDVAARQESIENAEARRIELESHAQTLETLHQMFPNLDKDVIEDVVSQKHGRIGAAIDACLSLQDD</sequence>
<dbReference type="SUPFAM" id="SSF109993">
    <property type="entry name" value="VPS9 domain"/>
    <property type="match status" value="1"/>
</dbReference>
<gene>
    <name evidence="4" type="ORF">BZA70DRAFT_312217</name>
</gene>
<dbReference type="SUPFAM" id="SSF46934">
    <property type="entry name" value="UBA-like"/>
    <property type="match status" value="1"/>
</dbReference>
<dbReference type="PANTHER" id="PTHR23101:SF25">
    <property type="entry name" value="GTPASE-ACTIVATING PROTEIN AND VPS9 DOMAIN-CONTAINING PROTEIN 1"/>
    <property type="match status" value="1"/>
</dbReference>
<feature type="domain" description="CUE" evidence="2">
    <location>
        <begin position="766"/>
        <end position="809"/>
    </location>
</feature>
<dbReference type="Gene3D" id="1.10.246.120">
    <property type="match status" value="1"/>
</dbReference>
<feature type="region of interest" description="Disordered" evidence="1">
    <location>
        <begin position="1"/>
        <end position="68"/>
    </location>
</feature>
<dbReference type="Gene3D" id="1.10.8.10">
    <property type="entry name" value="DNA helicase RuvA subunit, C-terminal domain"/>
    <property type="match status" value="1"/>
</dbReference>
<feature type="compositionally biased region" description="Low complexity" evidence="1">
    <location>
        <begin position="724"/>
        <end position="733"/>
    </location>
</feature>
<dbReference type="PROSITE" id="PS51140">
    <property type="entry name" value="CUE"/>
    <property type="match status" value="1"/>
</dbReference>
<evidence type="ECO:0000259" key="3">
    <source>
        <dbReference type="PROSITE" id="PS51205"/>
    </source>
</evidence>
<dbReference type="Pfam" id="PF18151">
    <property type="entry name" value="DUF5601"/>
    <property type="match status" value="1"/>
</dbReference>
<feature type="region of interest" description="Disordered" evidence="1">
    <location>
        <begin position="672"/>
        <end position="733"/>
    </location>
</feature>
<comment type="caution">
    <text evidence="4">The sequence shown here is derived from an EMBL/GenBank/DDBJ whole genome shotgun (WGS) entry which is preliminary data.</text>
</comment>
<dbReference type="InterPro" id="IPR003892">
    <property type="entry name" value="CUE"/>
</dbReference>
<evidence type="ECO:0000256" key="1">
    <source>
        <dbReference type="SAM" id="MobiDB-lite"/>
    </source>
</evidence>
<dbReference type="InterPro" id="IPR041804">
    <property type="entry name" value="Vps9_CUE"/>
</dbReference>
<feature type="compositionally biased region" description="Low complexity" evidence="1">
    <location>
        <begin position="224"/>
        <end position="257"/>
    </location>
</feature>
<feature type="region of interest" description="Disordered" evidence="1">
    <location>
        <begin position="84"/>
        <end position="129"/>
    </location>
</feature>
<feature type="region of interest" description="Disordered" evidence="1">
    <location>
        <begin position="542"/>
        <end position="615"/>
    </location>
</feature>
<dbReference type="InterPro" id="IPR003123">
    <property type="entry name" value="VPS9"/>
</dbReference>
<feature type="region of interest" description="Disordered" evidence="1">
    <location>
        <begin position="161"/>
        <end position="274"/>
    </location>
</feature>
<dbReference type="InterPro" id="IPR009060">
    <property type="entry name" value="UBA-like_sf"/>
</dbReference>
<keyword evidence="5" id="KW-1185">Reference proteome</keyword>
<dbReference type="PROSITE" id="PS51205">
    <property type="entry name" value="VPS9"/>
    <property type="match status" value="1"/>
</dbReference>
<dbReference type="SMART" id="SM00167">
    <property type="entry name" value="VPS9"/>
    <property type="match status" value="1"/>
</dbReference>
<reference evidence="4 5" key="1">
    <citation type="submission" date="2024-03" db="EMBL/GenBank/DDBJ databases">
        <title>Genome-scale model development and genomic sequencing of the oleaginous clade Lipomyces.</title>
        <authorList>
            <consortium name="Lawrence Berkeley National Laboratory"/>
            <person name="Czajka J.J."/>
            <person name="Han Y."/>
            <person name="Kim J."/>
            <person name="Mondo S.J."/>
            <person name="Hofstad B.A."/>
            <person name="Robles A."/>
            <person name="Haridas S."/>
            <person name="Riley R."/>
            <person name="LaButti K."/>
            <person name="Pangilinan J."/>
            <person name="Andreopoulos W."/>
            <person name="Lipzen A."/>
            <person name="Yan J."/>
            <person name="Wang M."/>
            <person name="Ng V."/>
            <person name="Grigoriev I.V."/>
            <person name="Spatafora J.W."/>
            <person name="Magnuson J.K."/>
            <person name="Baker S.E."/>
            <person name="Pomraning K.R."/>
        </authorList>
    </citation>
    <scope>NUCLEOTIDE SEQUENCE [LARGE SCALE GENOMIC DNA]</scope>
    <source>
        <strain evidence="4 5">Phaff 52-87</strain>
    </source>
</reference>
<feature type="compositionally biased region" description="Low complexity" evidence="1">
    <location>
        <begin position="30"/>
        <end position="48"/>
    </location>
</feature>
<dbReference type="Pfam" id="PF02845">
    <property type="entry name" value="CUE"/>
    <property type="match status" value="1"/>
</dbReference>